<keyword evidence="2 6" id="KW-0812">Transmembrane</keyword>
<gene>
    <name evidence="8" type="ordered locus">Desru_1894</name>
</gene>
<sequence>MRWVLSLGVVAFLTIAIFAVQNSEEITIHFLFWQLPSFPLVLVILGAAATGMLAAWLFGLSRRFKLYGDIKEMNRYIETLRAELVQYRKKEENEGNKNV</sequence>
<keyword evidence="5" id="KW-0175">Coiled coil</keyword>
<dbReference type="InterPro" id="IPR010445">
    <property type="entry name" value="LapA_dom"/>
</dbReference>
<keyword evidence="9" id="KW-1185">Reference proteome</keyword>
<reference evidence="9" key="1">
    <citation type="submission" date="2011-05" db="EMBL/GenBank/DDBJ databases">
        <title>Complete sequence of Desulfotomaculum ruminis DSM 2154.</title>
        <authorList>
            <person name="Lucas S."/>
            <person name="Copeland A."/>
            <person name="Lapidus A."/>
            <person name="Cheng J.-F."/>
            <person name="Goodwin L."/>
            <person name="Pitluck S."/>
            <person name="Lu M."/>
            <person name="Detter J.C."/>
            <person name="Han C."/>
            <person name="Tapia R."/>
            <person name="Land M."/>
            <person name="Hauser L."/>
            <person name="Kyrpides N."/>
            <person name="Ivanova N."/>
            <person name="Mikhailova N."/>
            <person name="Pagani I."/>
            <person name="Stams A.J.M."/>
            <person name="Plugge C.M."/>
            <person name="Muyzer G."/>
            <person name="Kuever J."/>
            <person name="Parshina S.N."/>
            <person name="Ivanova A.E."/>
            <person name="Nazina T.N."/>
            <person name="Brambilla E."/>
            <person name="Spring S."/>
            <person name="Klenk H.-P."/>
            <person name="Woyke T."/>
        </authorList>
    </citation>
    <scope>NUCLEOTIDE SEQUENCE [LARGE SCALE GENOMIC DNA]</scope>
    <source>
        <strain evidence="9">ATCC 23193 / DSM 2154 / NCIB 8452 / DL</strain>
    </source>
</reference>
<evidence type="ECO:0000313" key="8">
    <source>
        <dbReference type="EMBL" id="AEG60153.1"/>
    </source>
</evidence>
<evidence type="ECO:0000256" key="3">
    <source>
        <dbReference type="ARBA" id="ARBA00022989"/>
    </source>
</evidence>
<dbReference type="STRING" id="696281.Desru_1894"/>
<evidence type="ECO:0000259" key="7">
    <source>
        <dbReference type="Pfam" id="PF06305"/>
    </source>
</evidence>
<name>F6DU78_DESRL</name>
<feature type="transmembrane region" description="Helical" evidence="6">
    <location>
        <begin position="35"/>
        <end position="58"/>
    </location>
</feature>
<dbReference type="OrthoDB" id="2088264at2"/>
<dbReference type="Pfam" id="PF06305">
    <property type="entry name" value="LapA_dom"/>
    <property type="match status" value="1"/>
</dbReference>
<feature type="coiled-coil region" evidence="5">
    <location>
        <begin position="70"/>
        <end position="97"/>
    </location>
</feature>
<protein>
    <recommendedName>
        <fullName evidence="7">Lipopolysaccharide assembly protein A domain-containing protein</fullName>
    </recommendedName>
</protein>
<keyword evidence="4 6" id="KW-0472">Membrane</keyword>
<dbReference type="RefSeq" id="WP_013841916.1">
    <property type="nucleotide sequence ID" value="NC_015589.1"/>
</dbReference>
<keyword evidence="1" id="KW-1003">Cell membrane</keyword>
<evidence type="ECO:0000256" key="1">
    <source>
        <dbReference type="ARBA" id="ARBA00022475"/>
    </source>
</evidence>
<reference evidence="8 9" key="2">
    <citation type="journal article" date="2012" name="Stand. Genomic Sci.">
        <title>Complete genome sequence of the sulfate-reducing firmicute Desulfotomaculum ruminis type strain (DL(T)).</title>
        <authorList>
            <person name="Spring S."/>
            <person name="Visser M."/>
            <person name="Lu M."/>
            <person name="Copeland A."/>
            <person name="Lapidus A."/>
            <person name="Lucas S."/>
            <person name="Cheng J.F."/>
            <person name="Han C."/>
            <person name="Tapia R."/>
            <person name="Goodwin L.A."/>
            <person name="Pitluck S."/>
            <person name="Ivanova N."/>
            <person name="Land M."/>
            <person name="Hauser L."/>
            <person name="Larimer F."/>
            <person name="Rohde M."/>
            <person name="Goker M."/>
            <person name="Detter J.C."/>
            <person name="Kyrpides N.C."/>
            <person name="Woyke T."/>
            <person name="Schaap P.J."/>
            <person name="Plugge C.M."/>
            <person name="Muyzer G."/>
            <person name="Kuever J."/>
            <person name="Pereira I.A."/>
            <person name="Parshina S.N."/>
            <person name="Bernier-Latmani R."/>
            <person name="Stams A.J."/>
            <person name="Klenk H.P."/>
        </authorList>
    </citation>
    <scope>NUCLEOTIDE SEQUENCE [LARGE SCALE GENOMIC DNA]</scope>
    <source>
        <strain evidence="9">ATCC 23193 / DSM 2154 / NCIB 8452 / DL</strain>
    </source>
</reference>
<dbReference type="Proteomes" id="UP000009234">
    <property type="component" value="Chromosome"/>
</dbReference>
<accession>F6DU78</accession>
<evidence type="ECO:0000256" key="6">
    <source>
        <dbReference type="SAM" id="Phobius"/>
    </source>
</evidence>
<evidence type="ECO:0000313" key="9">
    <source>
        <dbReference type="Proteomes" id="UP000009234"/>
    </source>
</evidence>
<keyword evidence="3 6" id="KW-1133">Transmembrane helix</keyword>
<dbReference type="KEGG" id="dru:Desru_1894"/>
<dbReference type="GO" id="GO:0005886">
    <property type="term" value="C:plasma membrane"/>
    <property type="evidence" value="ECO:0007669"/>
    <property type="project" value="InterPro"/>
</dbReference>
<dbReference type="PANTHER" id="PTHR41335:SF1">
    <property type="entry name" value="MEMBRANE PROTEIN"/>
    <property type="match status" value="1"/>
</dbReference>
<evidence type="ECO:0000256" key="5">
    <source>
        <dbReference type="SAM" id="Coils"/>
    </source>
</evidence>
<feature type="domain" description="Lipopolysaccharide assembly protein A" evidence="7">
    <location>
        <begin position="21"/>
        <end position="84"/>
    </location>
</feature>
<evidence type="ECO:0000256" key="2">
    <source>
        <dbReference type="ARBA" id="ARBA00022692"/>
    </source>
</evidence>
<evidence type="ECO:0000256" key="4">
    <source>
        <dbReference type="ARBA" id="ARBA00023136"/>
    </source>
</evidence>
<proteinExistence type="predicted"/>
<dbReference type="PANTHER" id="PTHR41335">
    <property type="entry name" value="MEMBRANE PROTEIN-RELATED"/>
    <property type="match status" value="1"/>
</dbReference>
<dbReference type="AlphaFoldDB" id="F6DU78"/>
<organism evidence="8 9">
    <name type="scientific">Desulforamulus ruminis (strain ATCC 23193 / DSM 2154 / NCIMB 8452 / DL)</name>
    <name type="common">Desulfotomaculum ruminis</name>
    <dbReference type="NCBI Taxonomy" id="696281"/>
    <lineage>
        <taxon>Bacteria</taxon>
        <taxon>Bacillati</taxon>
        <taxon>Bacillota</taxon>
        <taxon>Clostridia</taxon>
        <taxon>Eubacteriales</taxon>
        <taxon>Peptococcaceae</taxon>
        <taxon>Desulforamulus</taxon>
    </lineage>
</organism>
<dbReference type="HOGENOM" id="CLU_2315745_0_0_9"/>
<dbReference type="EMBL" id="CP002780">
    <property type="protein sequence ID" value="AEG60153.1"/>
    <property type="molecule type" value="Genomic_DNA"/>
</dbReference>